<protein>
    <submittedName>
        <fullName evidence="3">Uncharacterized protein</fullName>
    </submittedName>
</protein>
<dbReference type="EMBL" id="JAANBB010000014">
    <property type="protein sequence ID" value="KAF7556185.1"/>
    <property type="molecule type" value="Genomic_DNA"/>
</dbReference>
<evidence type="ECO:0000256" key="1">
    <source>
        <dbReference type="SAM" id="Coils"/>
    </source>
</evidence>
<accession>A0A9P5HMJ7</accession>
<feature type="compositionally biased region" description="Polar residues" evidence="2">
    <location>
        <begin position="302"/>
        <end position="313"/>
    </location>
</feature>
<sequence length="852" mass="94934">MARSNANHREPGVIGNLPPHKSMSTTPEITPDEDAPLPIADQFSNSTYPKPQDASLNGIQQDPNAAPARVLQGQGPDPTPEQSPSGLHAPLPSPPKSAYQHQYQSDSAIFKGAEGGDEDLISPSDEPKDVRAEVPEMSAVSEGLSPVEAPTNPIIQNSAQGRALDPVELSSSPPPGYTNAVLRTNGVPQLIPGPHHFNGHTGNMQNEANASSTMALQGAREAVSRKSVPSGQTARPESHGTTQVNSGPVDRVGVHNGVSHNESGGSSGQKEPGARRSFPLSPSKRGSKDDKPKQLQKPDPQTSSLDDGSSSGQKRVDLFLRNHNVPRNPHHDSISTLLDWMKAKLKESEKKEQEFNRQATSLGVHRRDIAKLKADLSSIQVSEESLTKAQQRKQQELENANRTIGNLGDELHKTRQAVTAVQDMFKDAAFERDQAHNNYNQLTEQIKEMEEGYRNSHKKEMLRVGEEHAGQINALEYQMKQERDQAESRMFTMTQEHAGQINALKYQMKQERDQAESRMFTMTQEHRKALDRKDAEIMETDARHEISMTELQQNHDDAMDLQKRAFQDLRRHMASYNNTGGYTAISDDEFRGHFQLLTRRINNLIKWVSRPQTYALDEYLDPNGFLARNAQQGGRNWPKFVRSVCWRSIVRGFYCRQLGFGAFGNEGEGFEELDHLRQLFALPNPKDPSGLCATLPNTKELNTWRASFFDALLKTIRHGTIGQTDNKYIRLFRKNIEAVTGELVSSLQQVAQIRLDPGIWDEVADFVEGLGMLALEMGSQRAHVYIETCEYGENIAVGDRFRDDADLGFERLTVDLMTQPCLRREGDGREDLTTQRTIVKGDFVALKPGGLV</sequence>
<feature type="compositionally biased region" description="Basic and acidic residues" evidence="2">
    <location>
        <begin position="125"/>
        <end position="134"/>
    </location>
</feature>
<gene>
    <name evidence="3" type="ORF">G7Z17_g1668</name>
</gene>
<feature type="coiled-coil region" evidence="1">
    <location>
        <begin position="338"/>
        <end position="459"/>
    </location>
</feature>
<reference evidence="3" key="1">
    <citation type="submission" date="2020-03" db="EMBL/GenBank/DDBJ databases">
        <title>Draft Genome Sequence of Cylindrodendrum hubeiense.</title>
        <authorList>
            <person name="Buettner E."/>
            <person name="Kellner H."/>
        </authorList>
    </citation>
    <scope>NUCLEOTIDE SEQUENCE</scope>
    <source>
        <strain evidence="3">IHI 201604</strain>
    </source>
</reference>
<dbReference type="AlphaFoldDB" id="A0A9P5HMJ7"/>
<feature type="region of interest" description="Disordered" evidence="2">
    <location>
        <begin position="1"/>
        <end position="313"/>
    </location>
</feature>
<comment type="caution">
    <text evidence="3">The sequence shown here is derived from an EMBL/GenBank/DDBJ whole genome shotgun (WGS) entry which is preliminary data.</text>
</comment>
<evidence type="ECO:0000256" key="2">
    <source>
        <dbReference type="SAM" id="MobiDB-lite"/>
    </source>
</evidence>
<organism evidence="3 4">
    <name type="scientific">Cylindrodendrum hubeiense</name>
    <dbReference type="NCBI Taxonomy" id="595255"/>
    <lineage>
        <taxon>Eukaryota</taxon>
        <taxon>Fungi</taxon>
        <taxon>Dikarya</taxon>
        <taxon>Ascomycota</taxon>
        <taxon>Pezizomycotina</taxon>
        <taxon>Sordariomycetes</taxon>
        <taxon>Hypocreomycetidae</taxon>
        <taxon>Hypocreales</taxon>
        <taxon>Nectriaceae</taxon>
        <taxon>Cylindrodendrum</taxon>
    </lineage>
</organism>
<evidence type="ECO:0000313" key="3">
    <source>
        <dbReference type="EMBL" id="KAF7556185.1"/>
    </source>
</evidence>
<keyword evidence="4" id="KW-1185">Reference proteome</keyword>
<feature type="compositionally biased region" description="Polar residues" evidence="2">
    <location>
        <begin position="227"/>
        <end position="246"/>
    </location>
</feature>
<feature type="compositionally biased region" description="Polar residues" evidence="2">
    <location>
        <begin position="200"/>
        <end position="215"/>
    </location>
</feature>
<dbReference type="OrthoDB" id="5383650at2759"/>
<feature type="compositionally biased region" description="Polar residues" evidence="2">
    <location>
        <begin position="42"/>
        <end position="63"/>
    </location>
</feature>
<dbReference type="Proteomes" id="UP000722485">
    <property type="component" value="Unassembled WGS sequence"/>
</dbReference>
<evidence type="ECO:0000313" key="4">
    <source>
        <dbReference type="Proteomes" id="UP000722485"/>
    </source>
</evidence>
<name>A0A9P5HMJ7_9HYPO</name>
<proteinExistence type="predicted"/>
<keyword evidence="1" id="KW-0175">Coiled coil</keyword>